<evidence type="ECO:0000313" key="2">
    <source>
        <dbReference type="Proteomes" id="UP000217083"/>
    </source>
</evidence>
<protein>
    <recommendedName>
        <fullName evidence="3">DUF5050 domain-containing protein</fullName>
    </recommendedName>
</protein>
<dbReference type="AlphaFoldDB" id="A0A263BWE9"/>
<evidence type="ECO:0008006" key="3">
    <source>
        <dbReference type="Google" id="ProtNLM"/>
    </source>
</evidence>
<gene>
    <name evidence="1" type="ORF">CIB95_00195</name>
</gene>
<name>A0A263BWE9_9BACI</name>
<accession>A0A263BWE9</accession>
<reference evidence="2" key="1">
    <citation type="submission" date="2017-08" db="EMBL/GenBank/DDBJ databases">
        <authorList>
            <person name="Huang Z."/>
        </authorList>
    </citation>
    <scope>NUCLEOTIDE SEQUENCE [LARGE SCALE GENOMIC DNA]</scope>
    <source>
        <strain evidence="2">SA5d-4</strain>
    </source>
</reference>
<comment type="caution">
    <text evidence="1">The sequence shown here is derived from an EMBL/GenBank/DDBJ whole genome shotgun (WGS) entry which is preliminary data.</text>
</comment>
<proteinExistence type="predicted"/>
<dbReference type="EMBL" id="NPIA01000001">
    <property type="protein sequence ID" value="OZM58035.1"/>
    <property type="molecule type" value="Genomic_DNA"/>
</dbReference>
<dbReference type="RefSeq" id="WP_094920281.1">
    <property type="nucleotide sequence ID" value="NZ_NPIA01000001.1"/>
</dbReference>
<keyword evidence="2" id="KW-1185">Reference proteome</keyword>
<organism evidence="1 2">
    <name type="scientific">Lottiidibacillus patelloidae</name>
    <dbReference type="NCBI Taxonomy" id="2670334"/>
    <lineage>
        <taxon>Bacteria</taxon>
        <taxon>Bacillati</taxon>
        <taxon>Bacillota</taxon>
        <taxon>Bacilli</taxon>
        <taxon>Bacillales</taxon>
        <taxon>Bacillaceae</taxon>
        <taxon>Lottiidibacillus</taxon>
    </lineage>
</organism>
<reference evidence="1 2" key="2">
    <citation type="submission" date="2017-09" db="EMBL/GenBank/DDBJ databases">
        <title>Bacillus patelloidae sp. nov., isolated from the intestinal tract of a marine limpet.</title>
        <authorList>
            <person name="Liu R."/>
            <person name="Dong C."/>
            <person name="Shao Z."/>
        </authorList>
    </citation>
    <scope>NUCLEOTIDE SEQUENCE [LARGE SCALE GENOMIC DNA]</scope>
    <source>
        <strain evidence="1 2">SA5d-4</strain>
    </source>
</reference>
<sequence>MNKKSLLFIFLLLSLTVILYLLLTPNISETSKVTELDNNNVNSTPIESESLASNLNKVLLGNKELQLENCSTEQFMAPVYVNNNGDLYIKSRHDGKTYIFLSKNVDNYTSCELVHTFNTSGNVVGLSNYIYWTEYTRQKEGIIWEIKKLNLKDDSVIKIDEGISKRGNEIPTLVSDNENVYWIEYHTLENEITESTLFKYNDKVGKQKIIIDQLHEKDGYNGNYLIYYSQNKNNSLVYKSTFLDGDKQFELLLNNDKTEKVVSNLTNLLDITINENYVALTGIDLVNVYKYDDLKLGALVYSVSGNKDSSVPSSEKTYDTPIFIDKNTLVYRIGMSEILLVDLKTNTEYKLNPNTTILSKPRFNNGFLVFAYKKEKQMVVRVLDFINR</sequence>
<evidence type="ECO:0000313" key="1">
    <source>
        <dbReference type="EMBL" id="OZM58035.1"/>
    </source>
</evidence>
<dbReference type="Proteomes" id="UP000217083">
    <property type="component" value="Unassembled WGS sequence"/>
</dbReference>